<feature type="signal peptide" evidence="1">
    <location>
        <begin position="1"/>
        <end position="17"/>
    </location>
</feature>
<accession>A0A520N109</accession>
<organism evidence="2 3">
    <name type="scientific">SAR86 cluster bacterium</name>
    <dbReference type="NCBI Taxonomy" id="2030880"/>
    <lineage>
        <taxon>Bacteria</taxon>
        <taxon>Pseudomonadati</taxon>
        <taxon>Pseudomonadota</taxon>
        <taxon>Gammaproteobacteria</taxon>
        <taxon>SAR86 cluster</taxon>
    </lineage>
</organism>
<comment type="caution">
    <text evidence="2">The sequence shown here is derived from an EMBL/GenBank/DDBJ whole genome shotgun (WGS) entry which is preliminary data.</text>
</comment>
<evidence type="ECO:0000313" key="2">
    <source>
        <dbReference type="EMBL" id="RZO27149.1"/>
    </source>
</evidence>
<evidence type="ECO:0000256" key="1">
    <source>
        <dbReference type="SAM" id="SignalP"/>
    </source>
</evidence>
<dbReference type="Proteomes" id="UP000318710">
    <property type="component" value="Unassembled WGS sequence"/>
</dbReference>
<feature type="chain" id="PRO_5021905029" description="Histidine kinase" evidence="1">
    <location>
        <begin position="18"/>
        <end position="201"/>
    </location>
</feature>
<keyword evidence="1" id="KW-0732">Signal</keyword>
<evidence type="ECO:0000313" key="3">
    <source>
        <dbReference type="Proteomes" id="UP000318710"/>
    </source>
</evidence>
<name>A0A520N109_9GAMM</name>
<reference evidence="2 3" key="1">
    <citation type="submission" date="2019-02" db="EMBL/GenBank/DDBJ databases">
        <title>Prokaryotic population dynamics and viral predation in marine succession experiment using metagenomics: the confinement effect.</title>
        <authorList>
            <person name="Haro-Moreno J.M."/>
            <person name="Rodriguez-Valera F."/>
            <person name="Lopez-Perez M."/>
        </authorList>
    </citation>
    <scope>NUCLEOTIDE SEQUENCE [LARGE SCALE GENOMIC DNA]</scope>
    <source>
        <strain evidence="2">MED-G160</strain>
    </source>
</reference>
<dbReference type="NCBIfam" id="TIGR02001">
    <property type="entry name" value="gcw_chp"/>
    <property type="match status" value="1"/>
</dbReference>
<evidence type="ECO:0008006" key="4">
    <source>
        <dbReference type="Google" id="ProtNLM"/>
    </source>
</evidence>
<sequence>MKKLILLLTMVSLPSFASVSANVSIASDYIWRGMTQTDGIAVSGGFDYAADGGFYAGIWGSNVNFNDSTGSGNGAEFDYYFGYGFEMGGVGVDLGYVAFDYPGNEDDLDFEEIVLGLSMGDLGLTFAMGQDGAPDYTEVSYGIGAIGVSYGQYDDYGDNFSISYGFTCGTYDCGIAYSDFSDDGYSGMDEDALVFSVSASL</sequence>
<gene>
    <name evidence="2" type="ORF">EVA93_03365</name>
</gene>
<dbReference type="EMBL" id="SHBF01000018">
    <property type="protein sequence ID" value="RZO27149.1"/>
    <property type="molecule type" value="Genomic_DNA"/>
</dbReference>
<dbReference type="AlphaFoldDB" id="A0A520N109"/>
<protein>
    <recommendedName>
        <fullName evidence="4">Histidine kinase</fullName>
    </recommendedName>
</protein>
<dbReference type="Pfam" id="PF09694">
    <property type="entry name" value="Gcw_chp"/>
    <property type="match status" value="1"/>
</dbReference>
<dbReference type="InterPro" id="IPR010239">
    <property type="entry name" value="CHP02001"/>
</dbReference>
<proteinExistence type="predicted"/>